<feature type="domain" description="Carboxylesterase type B" evidence="4">
    <location>
        <begin position="5"/>
        <end position="490"/>
    </location>
</feature>
<evidence type="ECO:0000256" key="3">
    <source>
        <dbReference type="RuleBase" id="RU361235"/>
    </source>
</evidence>
<sequence length="523" mass="55272">MNDPNPVVTTKQGAVQGNWDGRVACFLGVPFAAAPVGDLRFAAPQPPARWHGVRPATAFGPAAPQPPANPARPADAMQLLTGSPALAQAEDNCLTLNVWTPGVTGKPRAVLVWIHGSGWLSGASAWPGYHGRNLAAAEDIVVVTPNYRLGPLGFLRVPGIAEGNMGFLDAISALRWVQENIADFGGDPDRVTVAGQSGGAVTSVALLSSPSATGLFHRVFAQSGPLGIEMPSPQEAEQTGEEYLRLLGLSVATAHRMRDLPAEELITAYQRLVADSGRRRIGAPAPPMHPIAGAPGLPGPVLPAVATGAAPGIDVLIGATAEEMNPFLAIDPASAAITRDTILQIVERLAPDAAPQAVYDHYAARRPGASASQVLADITTDRLVRLPALQVAEARARHGHPGFVYQVDWRSPTLGACHTVDIPLLFGNLPAWSASPMFRDVDPAGVEPIGHTFRRAVAAFVRTGNPNTPGVPVWEAYSELRRCTMRFDTLVTAANDPAYSERRMLLSSRQRSSERTETSKDGS</sequence>
<dbReference type="Gene3D" id="3.40.50.1820">
    <property type="entry name" value="alpha/beta hydrolase"/>
    <property type="match status" value="1"/>
</dbReference>
<organism evidence="5 6">
    <name type="scientific">Nonomuraea helvata</name>
    <dbReference type="NCBI Taxonomy" id="37484"/>
    <lineage>
        <taxon>Bacteria</taxon>
        <taxon>Bacillati</taxon>
        <taxon>Actinomycetota</taxon>
        <taxon>Actinomycetes</taxon>
        <taxon>Streptosporangiales</taxon>
        <taxon>Streptosporangiaceae</taxon>
        <taxon>Nonomuraea</taxon>
    </lineage>
</organism>
<accession>A0ABV5S8T6</accession>
<proteinExistence type="inferred from homology"/>
<dbReference type="Pfam" id="PF00135">
    <property type="entry name" value="COesterase"/>
    <property type="match status" value="1"/>
</dbReference>
<dbReference type="SUPFAM" id="SSF53474">
    <property type="entry name" value="alpha/beta-Hydrolases"/>
    <property type="match status" value="1"/>
</dbReference>
<dbReference type="PROSITE" id="PS00122">
    <property type="entry name" value="CARBOXYLESTERASE_B_1"/>
    <property type="match status" value="1"/>
</dbReference>
<dbReference type="InterPro" id="IPR002018">
    <property type="entry name" value="CarbesteraseB"/>
</dbReference>
<keyword evidence="2 3" id="KW-0378">Hydrolase</keyword>
<dbReference type="RefSeq" id="WP_344987435.1">
    <property type="nucleotide sequence ID" value="NZ_BAAAXV010000001.1"/>
</dbReference>
<evidence type="ECO:0000313" key="5">
    <source>
        <dbReference type="EMBL" id="MFB9627473.1"/>
    </source>
</evidence>
<dbReference type="Proteomes" id="UP001589532">
    <property type="component" value="Unassembled WGS sequence"/>
</dbReference>
<comment type="caution">
    <text evidence="5">The sequence shown here is derived from an EMBL/GenBank/DDBJ whole genome shotgun (WGS) entry which is preliminary data.</text>
</comment>
<keyword evidence="6" id="KW-1185">Reference proteome</keyword>
<name>A0ABV5S8T6_9ACTN</name>
<dbReference type="EMBL" id="JBHMBW010000033">
    <property type="protein sequence ID" value="MFB9627473.1"/>
    <property type="molecule type" value="Genomic_DNA"/>
</dbReference>
<dbReference type="PANTHER" id="PTHR11559">
    <property type="entry name" value="CARBOXYLESTERASE"/>
    <property type="match status" value="1"/>
</dbReference>
<comment type="similarity">
    <text evidence="1 3">Belongs to the type-B carboxylesterase/lipase family.</text>
</comment>
<evidence type="ECO:0000313" key="6">
    <source>
        <dbReference type="Proteomes" id="UP001589532"/>
    </source>
</evidence>
<evidence type="ECO:0000256" key="1">
    <source>
        <dbReference type="ARBA" id="ARBA00005964"/>
    </source>
</evidence>
<protein>
    <recommendedName>
        <fullName evidence="3">Carboxylic ester hydrolase</fullName>
        <ecNumber evidence="3">3.1.1.-</ecNumber>
    </recommendedName>
</protein>
<dbReference type="InterPro" id="IPR019826">
    <property type="entry name" value="Carboxylesterase_B_AS"/>
</dbReference>
<reference evidence="5 6" key="1">
    <citation type="submission" date="2024-09" db="EMBL/GenBank/DDBJ databases">
        <authorList>
            <person name="Sun Q."/>
            <person name="Mori K."/>
        </authorList>
    </citation>
    <scope>NUCLEOTIDE SEQUENCE [LARGE SCALE GENOMIC DNA]</scope>
    <source>
        <strain evidence="5 6">JCM 3143</strain>
    </source>
</reference>
<dbReference type="EC" id="3.1.1.-" evidence="3"/>
<dbReference type="InterPro" id="IPR029058">
    <property type="entry name" value="AB_hydrolase_fold"/>
</dbReference>
<evidence type="ECO:0000256" key="2">
    <source>
        <dbReference type="ARBA" id="ARBA00022801"/>
    </source>
</evidence>
<dbReference type="InterPro" id="IPR050309">
    <property type="entry name" value="Type-B_Carboxylest/Lipase"/>
</dbReference>
<gene>
    <name evidence="5" type="ORF">ACFFSA_30705</name>
</gene>
<evidence type="ECO:0000259" key="4">
    <source>
        <dbReference type="Pfam" id="PF00135"/>
    </source>
</evidence>